<evidence type="ECO:0000256" key="2">
    <source>
        <dbReference type="ARBA" id="ARBA00022490"/>
    </source>
</evidence>
<evidence type="ECO:0000313" key="8">
    <source>
        <dbReference type="Proteomes" id="UP000322234"/>
    </source>
</evidence>
<dbReference type="Proteomes" id="UP000322234">
    <property type="component" value="Unassembled WGS sequence"/>
</dbReference>
<comment type="caution">
    <text evidence="7">The sequence shown here is derived from an EMBL/GenBank/DDBJ whole genome shotgun (WGS) entry which is preliminary data.</text>
</comment>
<dbReference type="Pfam" id="PF15908">
    <property type="entry name" value="HMMR_C"/>
    <property type="match status" value="1"/>
</dbReference>
<dbReference type="PANTHER" id="PTHR18956:SF6">
    <property type="entry name" value="HYALURONAN MEDIATED MOTILITY RECEPTOR"/>
    <property type="match status" value="1"/>
</dbReference>
<dbReference type="AlphaFoldDB" id="A0A6B0RCT9"/>
<dbReference type="EMBL" id="VBQZ03000035">
    <property type="protein sequence ID" value="MXQ86841.1"/>
    <property type="molecule type" value="Genomic_DNA"/>
</dbReference>
<feature type="region of interest" description="Disordered" evidence="5">
    <location>
        <begin position="181"/>
        <end position="219"/>
    </location>
</feature>
<evidence type="ECO:0000259" key="6">
    <source>
        <dbReference type="Pfam" id="PF15908"/>
    </source>
</evidence>
<evidence type="ECO:0000256" key="4">
    <source>
        <dbReference type="SAM" id="Coils"/>
    </source>
</evidence>
<dbReference type="GO" id="GO:0005540">
    <property type="term" value="F:hyaluronic acid binding"/>
    <property type="evidence" value="ECO:0007669"/>
    <property type="project" value="InterPro"/>
</dbReference>
<evidence type="ECO:0000313" key="7">
    <source>
        <dbReference type="EMBL" id="MXQ86841.1"/>
    </source>
</evidence>
<keyword evidence="2" id="KW-0963">Cytoplasm</keyword>
<dbReference type="InterPro" id="IPR031794">
    <property type="entry name" value="HMMR_C"/>
</dbReference>
<keyword evidence="8" id="KW-1185">Reference proteome</keyword>
<evidence type="ECO:0000256" key="1">
    <source>
        <dbReference type="ARBA" id="ARBA00004186"/>
    </source>
</evidence>
<comment type="subcellular location">
    <subcellularLocation>
        <location evidence="1">Cytoplasm</location>
        <location evidence="1">Cytoskeleton</location>
        <location evidence="1">Spindle</location>
    </subcellularLocation>
</comment>
<feature type="coiled-coil region" evidence="4">
    <location>
        <begin position="22"/>
        <end position="103"/>
    </location>
</feature>
<evidence type="ECO:0000256" key="5">
    <source>
        <dbReference type="SAM" id="MobiDB-lite"/>
    </source>
</evidence>
<name>A0A6B0RCT9_9CETA</name>
<accession>A0A6B0RCT9</accession>
<keyword evidence="3" id="KW-0206">Cytoskeleton</keyword>
<feature type="domain" description="Hyaluronan-mediated motility receptor C-terminal" evidence="6">
    <location>
        <begin position="2"/>
        <end position="110"/>
    </location>
</feature>
<reference evidence="7" key="1">
    <citation type="submission" date="2019-10" db="EMBL/GenBank/DDBJ databases">
        <title>The sequence and de novo assembly of the wild yak genome.</title>
        <authorList>
            <person name="Liu Y."/>
        </authorList>
    </citation>
    <scope>NUCLEOTIDE SEQUENCE [LARGE SCALE GENOMIC DNA]</scope>
    <source>
        <strain evidence="7">WY2019</strain>
    </source>
</reference>
<proteinExistence type="predicted"/>
<protein>
    <recommendedName>
        <fullName evidence="6">Hyaluronan-mediated motility receptor C-terminal domain-containing protein</fullName>
    </recommendedName>
</protein>
<dbReference type="GO" id="GO:0016020">
    <property type="term" value="C:membrane"/>
    <property type="evidence" value="ECO:0007669"/>
    <property type="project" value="TreeGrafter"/>
</dbReference>
<evidence type="ECO:0000256" key="3">
    <source>
        <dbReference type="ARBA" id="ARBA00023212"/>
    </source>
</evidence>
<keyword evidence="4" id="KW-0175">Coiled coil</keyword>
<dbReference type="InterPro" id="IPR026203">
    <property type="entry name" value="IHABP"/>
</dbReference>
<dbReference type="GO" id="GO:0005819">
    <property type="term" value="C:spindle"/>
    <property type="evidence" value="ECO:0007669"/>
    <property type="project" value="UniProtKB-SubCell"/>
</dbReference>
<dbReference type="PANTHER" id="PTHR18956">
    <property type="entry name" value="HYALURONAN MEDIATED MOTILITY RECEPTOR"/>
    <property type="match status" value="1"/>
</dbReference>
<sequence length="241" mass="28269">MNKWRLLYEELYNKTKPFQLQLDAFEAEKQALLNEYGMAQEQLNNLRDSYAKLLGHQNLKQKIKHVVKLKDENSNLKSEVLKLRAQLTKRKQSEAKLQEELNKVLVVLEFPELDSSSEKGEHDSPSQNVFILRKLTLVLKILDLLEKLNCPNIRQLGTLPSTAWYFFHMLFKQINIRNGRSDFGPTTNRRDESSSEAQEVMGEFQTPFHSTHSKHPKARGETMFSVKKNAMEHRQVYFRYT</sequence>
<gene>
    <name evidence="7" type="ORF">E5288_WYG019324</name>
</gene>
<organism evidence="7 8">
    <name type="scientific">Bos mutus</name>
    <name type="common">wild yak</name>
    <dbReference type="NCBI Taxonomy" id="72004"/>
    <lineage>
        <taxon>Eukaryota</taxon>
        <taxon>Metazoa</taxon>
        <taxon>Chordata</taxon>
        <taxon>Craniata</taxon>
        <taxon>Vertebrata</taxon>
        <taxon>Euteleostomi</taxon>
        <taxon>Mammalia</taxon>
        <taxon>Eutheria</taxon>
        <taxon>Laurasiatheria</taxon>
        <taxon>Artiodactyla</taxon>
        <taxon>Ruminantia</taxon>
        <taxon>Pecora</taxon>
        <taxon>Bovidae</taxon>
        <taxon>Bovinae</taxon>
        <taxon>Bos</taxon>
    </lineage>
</organism>